<dbReference type="Gene3D" id="1.10.260.40">
    <property type="entry name" value="lambda repressor-like DNA-binding domains"/>
    <property type="match status" value="1"/>
</dbReference>
<proteinExistence type="predicted"/>
<sequence>MSSFGELLRQRRESKRISIKKASKKLLIKKDHLIALENEDWQSLPEATFTKGYIKSYSEFLGLDKEKMLAFYRRDFDERKIPKTESHKSAPKSFFITPKRLRNFIFAVAVIGFIAYITVQYSSVLKSPKLEILQPPEDDITVSVPIIEVSGKTESESQVSIDGEFVPTDQDGNFSRFYKLDEGQNIIEIIASKRLSPKTKITRTIRLIP</sequence>
<protein>
    <recommendedName>
        <fullName evidence="4">HTH cro/C1-type domain-containing protein</fullName>
    </recommendedName>
</protein>
<organism evidence="2 3">
    <name type="scientific">Candidatus Curtissbacteria bacterium RIFCSPHIGHO2_02_FULL_40_16b</name>
    <dbReference type="NCBI Taxonomy" id="1797714"/>
    <lineage>
        <taxon>Bacteria</taxon>
        <taxon>Candidatus Curtissiibacteriota</taxon>
    </lineage>
</organism>
<dbReference type="AlphaFoldDB" id="A0A1F5GA27"/>
<keyword evidence="1" id="KW-0472">Membrane</keyword>
<dbReference type="Gene3D" id="2.60.40.10">
    <property type="entry name" value="Immunoglobulins"/>
    <property type="match status" value="1"/>
</dbReference>
<dbReference type="EMBL" id="MFBD01000018">
    <property type="protein sequence ID" value="OGD88731.1"/>
    <property type="molecule type" value="Genomic_DNA"/>
</dbReference>
<name>A0A1F5GA27_9BACT</name>
<dbReference type="Pfam" id="PF13413">
    <property type="entry name" value="HTH_25"/>
    <property type="match status" value="1"/>
</dbReference>
<evidence type="ECO:0000313" key="3">
    <source>
        <dbReference type="Proteomes" id="UP000177369"/>
    </source>
</evidence>
<evidence type="ECO:0008006" key="4">
    <source>
        <dbReference type="Google" id="ProtNLM"/>
    </source>
</evidence>
<evidence type="ECO:0000256" key="1">
    <source>
        <dbReference type="SAM" id="Phobius"/>
    </source>
</evidence>
<dbReference type="Proteomes" id="UP000177369">
    <property type="component" value="Unassembled WGS sequence"/>
</dbReference>
<comment type="caution">
    <text evidence="2">The sequence shown here is derived from an EMBL/GenBank/DDBJ whole genome shotgun (WGS) entry which is preliminary data.</text>
</comment>
<dbReference type="PANTHER" id="PTHR34475:SF1">
    <property type="entry name" value="CYTOSKELETON PROTEIN RODZ"/>
    <property type="match status" value="1"/>
</dbReference>
<dbReference type="InterPro" id="IPR050400">
    <property type="entry name" value="Bact_Cytoskel_RodZ"/>
</dbReference>
<evidence type="ECO:0000313" key="2">
    <source>
        <dbReference type="EMBL" id="OGD88731.1"/>
    </source>
</evidence>
<dbReference type="PANTHER" id="PTHR34475">
    <property type="match status" value="1"/>
</dbReference>
<keyword evidence="1" id="KW-0812">Transmembrane</keyword>
<reference evidence="2 3" key="1">
    <citation type="journal article" date="2016" name="Nat. Commun.">
        <title>Thousands of microbial genomes shed light on interconnected biogeochemical processes in an aquifer system.</title>
        <authorList>
            <person name="Anantharaman K."/>
            <person name="Brown C.T."/>
            <person name="Hug L.A."/>
            <person name="Sharon I."/>
            <person name="Castelle C.J."/>
            <person name="Probst A.J."/>
            <person name="Thomas B.C."/>
            <person name="Singh A."/>
            <person name="Wilkins M.J."/>
            <person name="Karaoz U."/>
            <person name="Brodie E.L."/>
            <person name="Williams K.H."/>
            <person name="Hubbard S.S."/>
            <person name="Banfield J.F."/>
        </authorList>
    </citation>
    <scope>NUCLEOTIDE SEQUENCE [LARGE SCALE GENOMIC DNA]</scope>
</reference>
<dbReference type="InterPro" id="IPR010982">
    <property type="entry name" value="Lambda_DNA-bd_dom_sf"/>
</dbReference>
<gene>
    <name evidence="2" type="ORF">A3D04_04205</name>
</gene>
<feature type="transmembrane region" description="Helical" evidence="1">
    <location>
        <begin position="101"/>
        <end position="119"/>
    </location>
</feature>
<dbReference type="InterPro" id="IPR001387">
    <property type="entry name" value="Cro/C1-type_HTH"/>
</dbReference>
<dbReference type="CDD" id="cd00093">
    <property type="entry name" value="HTH_XRE"/>
    <property type="match status" value="1"/>
</dbReference>
<dbReference type="InterPro" id="IPR013783">
    <property type="entry name" value="Ig-like_fold"/>
</dbReference>
<dbReference type="STRING" id="1797714.A3D04_04205"/>
<keyword evidence="1" id="KW-1133">Transmembrane helix</keyword>
<dbReference type="Pfam" id="PF09136">
    <property type="entry name" value="Glucodextran_B"/>
    <property type="match status" value="1"/>
</dbReference>
<dbReference type="GO" id="GO:0003677">
    <property type="term" value="F:DNA binding"/>
    <property type="evidence" value="ECO:0007669"/>
    <property type="project" value="InterPro"/>
</dbReference>
<accession>A0A1F5GA27</accession>